<keyword evidence="4" id="KW-1185">Reference proteome</keyword>
<accession>A0A6P0ULP5</accession>
<protein>
    <submittedName>
        <fullName evidence="3">OstA-like protein</fullName>
    </submittedName>
</protein>
<name>A0A6P0ULP5_9FLAO</name>
<sequence length="615" mass="70314">MIREGRSLLKNITINNYLIQKILFLNQILGLKSLSRFVLFLFAVFFISGVQSQEKKKIDIIYGGTFSRDEIKHPGKSIFSKKNNRQVQFQHQGADLWCDLAVLNPKENLIEAYGNVRLNQGDTVQMNSAYLRYDGNSKLAVAKENVRLTNVKTTLTTDSLHFDRNVQEAYYESFGTVRDSVNVLTSNKGRYFIEKKKYQFLSDVEITHPEYVLNSAQLDYYTTTQHAYMYGPSTIVGKDYKVYCERGFYNTNDENGYFVKNSRIDYNNRIINGDSLYFNKLNEFASATNNIKVIDTINKGVVKGHYAEVFKAKDSVFITKRAVAINLLEKDSIYIHGDTLMVTGKPDHRIIRGFRNVKIYKFDLSGKGDSIHVDQKTGITQLIGKPLGPNASTLRLSERRKLNPVLWSGENQMTGDSIHLITNLETEKLDSLKILNNALIMQKDTLSKDGFNQVVGKDLFGKFIESELKEVDIIKNTEVIYYMYNDKNELIGINKSVCSAINMTFFESQIEDITFITNPDGTIYPEADLPVNARRLRGVLWRGDEMIRKKDDIFDEDDYNIELVKIRGIDNPIDIDAEESERSKEGEKDPEKNKAVPKAKAVIQEKEKSKSASKQ</sequence>
<dbReference type="AlphaFoldDB" id="A0A6P0ULP5"/>
<evidence type="ECO:0000313" key="4">
    <source>
        <dbReference type="Proteomes" id="UP000468581"/>
    </source>
</evidence>
<proteinExistence type="predicted"/>
<feature type="region of interest" description="Disordered" evidence="1">
    <location>
        <begin position="574"/>
        <end position="615"/>
    </location>
</feature>
<gene>
    <name evidence="3" type="ORF">GWK08_11985</name>
</gene>
<reference evidence="3 4" key="1">
    <citation type="submission" date="2020-01" db="EMBL/GenBank/DDBJ databases">
        <title>Leptobacterium flavescens.</title>
        <authorList>
            <person name="Wang G."/>
        </authorList>
    </citation>
    <scope>NUCLEOTIDE SEQUENCE [LARGE SCALE GENOMIC DNA]</scope>
    <source>
        <strain evidence="3 4">KCTC 22160</strain>
    </source>
</reference>
<feature type="domain" description="Organic solvent tolerance-like N-terminal" evidence="2">
    <location>
        <begin position="82"/>
        <end position="215"/>
    </location>
</feature>
<organism evidence="3 4">
    <name type="scientific">Leptobacterium flavescens</name>
    <dbReference type="NCBI Taxonomy" id="472055"/>
    <lineage>
        <taxon>Bacteria</taxon>
        <taxon>Pseudomonadati</taxon>
        <taxon>Bacteroidota</taxon>
        <taxon>Flavobacteriia</taxon>
        <taxon>Flavobacteriales</taxon>
        <taxon>Flavobacteriaceae</taxon>
        <taxon>Leptobacterium</taxon>
    </lineage>
</organism>
<dbReference type="Pfam" id="PF13100">
    <property type="entry name" value="OstA_2"/>
    <property type="match status" value="1"/>
</dbReference>
<dbReference type="Gene3D" id="2.60.450.10">
    <property type="entry name" value="Lipopolysaccharide (LPS) transport protein A like domain"/>
    <property type="match status" value="1"/>
</dbReference>
<feature type="compositionally biased region" description="Basic and acidic residues" evidence="1">
    <location>
        <begin position="580"/>
        <end position="594"/>
    </location>
</feature>
<dbReference type="Proteomes" id="UP000468581">
    <property type="component" value="Unassembled WGS sequence"/>
</dbReference>
<evidence type="ECO:0000313" key="3">
    <source>
        <dbReference type="EMBL" id="NER14165.1"/>
    </source>
</evidence>
<feature type="compositionally biased region" description="Basic and acidic residues" evidence="1">
    <location>
        <begin position="603"/>
        <end position="615"/>
    </location>
</feature>
<evidence type="ECO:0000256" key="1">
    <source>
        <dbReference type="SAM" id="MobiDB-lite"/>
    </source>
</evidence>
<comment type="caution">
    <text evidence="3">The sequence shown here is derived from an EMBL/GenBank/DDBJ whole genome shotgun (WGS) entry which is preliminary data.</text>
</comment>
<dbReference type="EMBL" id="JAABOO010000002">
    <property type="protein sequence ID" value="NER14165.1"/>
    <property type="molecule type" value="Genomic_DNA"/>
</dbReference>
<evidence type="ECO:0000259" key="2">
    <source>
        <dbReference type="Pfam" id="PF13100"/>
    </source>
</evidence>
<dbReference type="InterPro" id="IPR005653">
    <property type="entry name" value="OstA-like_N"/>
</dbReference>